<evidence type="ECO:0000313" key="2">
    <source>
        <dbReference type="EMBL" id="RMM55278.1"/>
    </source>
</evidence>
<dbReference type="AlphaFoldDB" id="A0A3M3F075"/>
<evidence type="ECO:0000259" key="1">
    <source>
        <dbReference type="PROSITE" id="PS50801"/>
    </source>
</evidence>
<keyword evidence="3" id="KW-1185">Reference proteome</keyword>
<gene>
    <name evidence="2" type="ORF">ALQ77_04350</name>
</gene>
<dbReference type="InterPro" id="IPR002645">
    <property type="entry name" value="STAS_dom"/>
</dbReference>
<dbReference type="Gene3D" id="3.30.750.24">
    <property type="entry name" value="STAS domain"/>
    <property type="match status" value="1"/>
</dbReference>
<dbReference type="EMBL" id="RBOJ01000011">
    <property type="protein sequence ID" value="RMM55278.1"/>
    <property type="molecule type" value="Genomic_DNA"/>
</dbReference>
<dbReference type="RefSeq" id="WP_024777495.1">
    <property type="nucleotide sequence ID" value="NZ_CP014262.1"/>
</dbReference>
<dbReference type="STRING" id="47879.AXG94_19850"/>
<dbReference type="InterPro" id="IPR036513">
    <property type="entry name" value="STAS_dom_sf"/>
</dbReference>
<sequence>MNESASESAVRLGEADELLLSGVLDYRTGPALRTQGQALIKSVGAAEVVIDCSAVQKSSSVGLSLLLCFMRDAEAAGKTWSIRGMPEDMREIAQVSELTELLAHH</sequence>
<proteinExistence type="predicted"/>
<dbReference type="Pfam" id="PF13466">
    <property type="entry name" value="STAS_2"/>
    <property type="match status" value="1"/>
</dbReference>
<comment type="caution">
    <text evidence="2">The sequence shown here is derived from an EMBL/GenBank/DDBJ whole genome shotgun (WGS) entry which is preliminary data.</text>
</comment>
<dbReference type="PROSITE" id="PS50801">
    <property type="entry name" value="STAS"/>
    <property type="match status" value="1"/>
</dbReference>
<dbReference type="KEGG" id="pcg:AXG94_19850"/>
<protein>
    <recommendedName>
        <fullName evidence="1">STAS domain-containing protein</fullName>
    </recommendedName>
</protein>
<organism evidence="2 3">
    <name type="scientific">Pseudomonas corrugata</name>
    <dbReference type="NCBI Taxonomy" id="47879"/>
    <lineage>
        <taxon>Bacteria</taxon>
        <taxon>Pseudomonadati</taxon>
        <taxon>Pseudomonadota</taxon>
        <taxon>Gammaproteobacteria</taxon>
        <taxon>Pseudomonadales</taxon>
        <taxon>Pseudomonadaceae</taxon>
        <taxon>Pseudomonas</taxon>
    </lineage>
</organism>
<feature type="domain" description="STAS" evidence="1">
    <location>
        <begin position="18"/>
        <end position="105"/>
    </location>
</feature>
<evidence type="ECO:0000313" key="3">
    <source>
        <dbReference type="Proteomes" id="UP000270661"/>
    </source>
</evidence>
<dbReference type="InterPro" id="IPR058548">
    <property type="entry name" value="MlaB-like_STAS"/>
</dbReference>
<dbReference type="OrthoDB" id="7010146at2"/>
<accession>A0A3M3F075</accession>
<name>A0A3M3F075_9PSED</name>
<reference evidence="2 3" key="1">
    <citation type="submission" date="2018-08" db="EMBL/GenBank/DDBJ databases">
        <title>Recombination of ecologically and evolutionarily significant loci maintains genetic cohesion in the Pseudomonas syringae species complex.</title>
        <authorList>
            <person name="Dillon M."/>
            <person name="Thakur S."/>
            <person name="Almeida R.N.D."/>
            <person name="Weir B.S."/>
            <person name="Guttman D.S."/>
        </authorList>
    </citation>
    <scope>NUCLEOTIDE SEQUENCE [LARGE SCALE GENOMIC DNA]</scope>
    <source>
        <strain evidence="2 3">NCPPB2445</strain>
    </source>
</reference>
<dbReference type="GeneID" id="55646650"/>
<dbReference type="SUPFAM" id="SSF52091">
    <property type="entry name" value="SpoIIaa-like"/>
    <property type="match status" value="1"/>
</dbReference>
<dbReference type="Proteomes" id="UP000270661">
    <property type="component" value="Unassembled WGS sequence"/>
</dbReference>